<dbReference type="Gene3D" id="1.10.10.2830">
    <property type="match status" value="1"/>
</dbReference>
<dbReference type="EMBL" id="QQYZ01000023">
    <property type="protein sequence ID" value="RSY78553.1"/>
    <property type="molecule type" value="Genomic_DNA"/>
</dbReference>
<dbReference type="SUPFAM" id="SSF110849">
    <property type="entry name" value="ParB/Sulfiredoxin"/>
    <property type="match status" value="1"/>
</dbReference>
<dbReference type="RefSeq" id="WP_126005523.1">
    <property type="nucleotide sequence ID" value="NZ_QQYZ01000023.1"/>
</dbReference>
<dbReference type="Gene3D" id="3.90.1530.30">
    <property type="match status" value="1"/>
</dbReference>
<dbReference type="InterPro" id="IPR050336">
    <property type="entry name" value="Chromosome_partition/occlusion"/>
</dbReference>
<dbReference type="InterPro" id="IPR036086">
    <property type="entry name" value="ParB/Sulfiredoxin_sf"/>
</dbReference>
<feature type="region of interest" description="Disordered" evidence="1">
    <location>
        <begin position="309"/>
        <end position="330"/>
    </location>
</feature>
<dbReference type="PANTHER" id="PTHR33375:SF7">
    <property type="entry name" value="CHROMOSOME 2-PARTITIONING PROTEIN PARB-RELATED"/>
    <property type="match status" value="1"/>
</dbReference>
<comment type="caution">
    <text evidence="3">The sequence shown here is derived from an EMBL/GenBank/DDBJ whole genome shotgun (WGS) entry which is preliminary data.</text>
</comment>
<dbReference type="SUPFAM" id="SSF109709">
    <property type="entry name" value="KorB DNA-binding domain-like"/>
    <property type="match status" value="1"/>
</dbReference>
<dbReference type="CDD" id="cd16406">
    <property type="entry name" value="ParB_N_like"/>
    <property type="match status" value="1"/>
</dbReference>
<evidence type="ECO:0000313" key="3">
    <source>
        <dbReference type="EMBL" id="RSY78553.1"/>
    </source>
</evidence>
<organism evidence="3 4">
    <name type="scientific">Sphingomonas koreensis</name>
    <dbReference type="NCBI Taxonomy" id="93064"/>
    <lineage>
        <taxon>Bacteria</taxon>
        <taxon>Pseudomonadati</taxon>
        <taxon>Pseudomonadota</taxon>
        <taxon>Alphaproteobacteria</taxon>
        <taxon>Sphingomonadales</taxon>
        <taxon>Sphingomonadaceae</taxon>
        <taxon>Sphingomonas</taxon>
    </lineage>
</organism>
<sequence length="582" mass="62760">MKLDFIPLDRLAVSPLNMRHGKKPPDVSDILPTVLKRGIIMPLAVRPEGEEGCYGVVAGARRLRAAQLAAEQTGHGDPLPCAILEDGDDADAIEASLIENVARRDPDEVSQWESFVKLVRQGRDPADLGATFGIPEAGVRRILALGNLLPRIRTLYRAEEIDPATIRHLTMASKKQQAAWLALRDDPQAYAPVGHQLKAWLFGGQSIPARHALFGLDAYKGVLIADLFGEDRYFADADAFWAAQNDAIAARREAYLAEGWGDVEVLAVGDYFHSWEYARAAKRKGGRVYVELRSNGEVLFHEGYQTRKEASARERGAAAEPGAKPVRPEASGPLNTYIDLHRHAAVRAALTAQPGIALRLMVAHAIAGSPLWRVEPEPQATRNPAIAASIAASPAEAVFAERRRAVLDLLGFDADRASLVQRFGDGEALTALFLRLLDLPDAALLDCVAVVMGESLAAGSDAVEAAGARIGIDMADWWQADDTLFDLIRDREVAQALVGEVAGELVARANASEKTAIMKRIVRDHLDGAGGRTKVERWVPRWMAFPPAAYTARGGVGSVAAHARLAAVEAARSETGTARLAA</sequence>
<dbReference type="GO" id="GO:0005694">
    <property type="term" value="C:chromosome"/>
    <property type="evidence" value="ECO:0007669"/>
    <property type="project" value="TreeGrafter"/>
</dbReference>
<dbReference type="AlphaFoldDB" id="A0A430FZF0"/>
<name>A0A430FZF0_9SPHN</name>
<proteinExistence type="predicted"/>
<feature type="domain" description="ParB-like N-terminal" evidence="2">
    <location>
        <begin position="4"/>
        <end position="101"/>
    </location>
</feature>
<dbReference type="Proteomes" id="UP000287746">
    <property type="component" value="Unassembled WGS sequence"/>
</dbReference>
<dbReference type="Pfam" id="PF02195">
    <property type="entry name" value="ParB_N"/>
    <property type="match status" value="1"/>
</dbReference>
<dbReference type="InterPro" id="IPR003115">
    <property type="entry name" value="ParB_N"/>
</dbReference>
<dbReference type="PANTHER" id="PTHR33375">
    <property type="entry name" value="CHROMOSOME-PARTITIONING PROTEIN PARB-RELATED"/>
    <property type="match status" value="1"/>
</dbReference>
<evidence type="ECO:0000313" key="4">
    <source>
        <dbReference type="Proteomes" id="UP000287746"/>
    </source>
</evidence>
<evidence type="ECO:0000259" key="2">
    <source>
        <dbReference type="SMART" id="SM00470"/>
    </source>
</evidence>
<dbReference type="GO" id="GO:0007059">
    <property type="term" value="P:chromosome segregation"/>
    <property type="evidence" value="ECO:0007669"/>
    <property type="project" value="TreeGrafter"/>
</dbReference>
<gene>
    <name evidence="3" type="ORF">DAH66_18565</name>
</gene>
<evidence type="ECO:0000256" key="1">
    <source>
        <dbReference type="SAM" id="MobiDB-lite"/>
    </source>
</evidence>
<reference evidence="3 4" key="1">
    <citation type="submission" date="2018-07" db="EMBL/GenBank/DDBJ databases">
        <title>Genomic and Epidemiologic Investigation of an Indolent Hospital Outbreak.</title>
        <authorList>
            <person name="Johnson R.C."/>
            <person name="Deming C."/>
            <person name="Conlan S."/>
            <person name="Zellmer C.J."/>
            <person name="Michelin A.V."/>
            <person name="Lee-Lin S."/>
            <person name="Thomas P.J."/>
            <person name="Park M."/>
            <person name="Weingarten R.A."/>
            <person name="Less J."/>
            <person name="Dekker J.P."/>
            <person name="Frank K.M."/>
            <person name="Musser K.A."/>
            <person name="Mcquiston J.R."/>
            <person name="Henderson D.K."/>
            <person name="Lau A.F."/>
            <person name="Palmore T.N."/>
            <person name="Segre J.A."/>
        </authorList>
    </citation>
    <scope>NUCLEOTIDE SEQUENCE [LARGE SCALE GENOMIC DNA]</scope>
    <source>
        <strain evidence="3 4">SK-CDC1_0717</strain>
    </source>
</reference>
<accession>A0A430FZF0</accession>
<protein>
    <submittedName>
        <fullName evidence="3">ParB/RepB/Spo0J family partition protein</fullName>
    </submittedName>
</protein>
<dbReference type="SMART" id="SM00470">
    <property type="entry name" value="ParB"/>
    <property type="match status" value="1"/>
</dbReference>